<dbReference type="AlphaFoldDB" id="A0A2S1T1V9"/>
<dbReference type="RefSeq" id="WP_108908517.1">
    <property type="nucleotide sequence ID" value="NZ_CP029188.1"/>
</dbReference>
<reference evidence="1 2" key="1">
    <citation type="submission" date="2018-05" db="EMBL/GenBank/DDBJ databases">
        <title>Complete genome sequence of sponge-derived Streptomyces sp. HNM0039.</title>
        <authorList>
            <person name="Huang X."/>
            <person name="Zhou S."/>
        </authorList>
    </citation>
    <scope>NUCLEOTIDE SEQUENCE [LARGE SCALE GENOMIC DNA]</scope>
    <source>
        <strain evidence="1 2">HNM0039</strain>
    </source>
</reference>
<organism evidence="1 2">
    <name type="scientific">Streptomyces tirandamycinicus</name>
    <dbReference type="NCBI Taxonomy" id="2174846"/>
    <lineage>
        <taxon>Bacteria</taxon>
        <taxon>Bacillati</taxon>
        <taxon>Actinomycetota</taxon>
        <taxon>Actinomycetes</taxon>
        <taxon>Kitasatosporales</taxon>
        <taxon>Streptomycetaceae</taxon>
        <taxon>Streptomyces</taxon>
    </lineage>
</organism>
<gene>
    <name evidence="1" type="ORF">DDW44_30485</name>
</gene>
<dbReference type="KEGG" id="stir:DDW44_30485"/>
<evidence type="ECO:0000313" key="2">
    <source>
        <dbReference type="Proteomes" id="UP000244900"/>
    </source>
</evidence>
<evidence type="ECO:0000313" key="1">
    <source>
        <dbReference type="EMBL" id="AWI32649.1"/>
    </source>
</evidence>
<protein>
    <submittedName>
        <fullName evidence="1">Uncharacterized protein</fullName>
    </submittedName>
</protein>
<dbReference type="OrthoDB" id="4248862at2"/>
<dbReference type="Proteomes" id="UP000244900">
    <property type="component" value="Chromosome"/>
</dbReference>
<proteinExistence type="predicted"/>
<keyword evidence="2" id="KW-1185">Reference proteome</keyword>
<name>A0A2S1T1V9_9ACTN</name>
<accession>A0A2S1T1V9</accession>
<dbReference type="EMBL" id="CP029188">
    <property type="protein sequence ID" value="AWI32649.1"/>
    <property type="molecule type" value="Genomic_DNA"/>
</dbReference>
<sequence length="208" mass="22785">MSTMTSTVPAVQPAMFPPPSVPLLFADGDRYVWTHTGDVWTRTNGSWVPSRYDGLNDGQDDGTGWWSDAQVSAALGRAIANWDVRQRFVPAAPGPALPGRTLLALPPMRDSAQYVTEHQGSGLLVPLRDLVAQHDEDAAYDVPGVIPGDRMRDVVMEVVSQQRRPRATYDEAAGRVYVRYDLPVDLYGRPAIVECLHVFVLTATPAEA</sequence>